<dbReference type="InterPro" id="IPR012373">
    <property type="entry name" value="Ferrdict_sens_TM"/>
</dbReference>
<organism evidence="3 4">
    <name type="scientific">Pseudozobellia thermophila</name>
    <dbReference type="NCBI Taxonomy" id="192903"/>
    <lineage>
        <taxon>Bacteria</taxon>
        <taxon>Pseudomonadati</taxon>
        <taxon>Bacteroidota</taxon>
        <taxon>Flavobacteriia</taxon>
        <taxon>Flavobacteriales</taxon>
        <taxon>Flavobacteriaceae</taxon>
        <taxon>Pseudozobellia</taxon>
    </lineage>
</organism>
<dbReference type="OrthoDB" id="704021at2"/>
<dbReference type="InterPro" id="IPR006860">
    <property type="entry name" value="FecR"/>
</dbReference>
<evidence type="ECO:0000259" key="1">
    <source>
        <dbReference type="Pfam" id="PF04773"/>
    </source>
</evidence>
<evidence type="ECO:0000313" key="4">
    <source>
        <dbReference type="Proteomes" id="UP000184543"/>
    </source>
</evidence>
<dbReference type="EMBL" id="FQYU01000002">
    <property type="protein sequence ID" value="SHI86669.1"/>
    <property type="molecule type" value="Genomic_DNA"/>
</dbReference>
<dbReference type="Gene3D" id="2.60.120.1440">
    <property type="match status" value="1"/>
</dbReference>
<dbReference type="PANTHER" id="PTHR30273">
    <property type="entry name" value="PERIPLASMIC SIGNAL SENSOR AND SIGMA FACTOR ACTIVATOR FECR-RELATED"/>
    <property type="match status" value="1"/>
</dbReference>
<dbReference type="Proteomes" id="UP000184543">
    <property type="component" value="Unassembled WGS sequence"/>
</dbReference>
<protein>
    <submittedName>
        <fullName evidence="3">FecR family protein</fullName>
    </submittedName>
</protein>
<dbReference type="PANTHER" id="PTHR30273:SF2">
    <property type="entry name" value="PROTEIN FECR"/>
    <property type="match status" value="1"/>
</dbReference>
<proteinExistence type="predicted"/>
<dbReference type="Pfam" id="PF16344">
    <property type="entry name" value="FecR_C"/>
    <property type="match status" value="1"/>
</dbReference>
<evidence type="ECO:0000259" key="2">
    <source>
        <dbReference type="Pfam" id="PF16344"/>
    </source>
</evidence>
<reference evidence="4" key="1">
    <citation type="submission" date="2016-11" db="EMBL/GenBank/DDBJ databases">
        <authorList>
            <person name="Varghese N."/>
            <person name="Submissions S."/>
        </authorList>
    </citation>
    <scope>NUCLEOTIDE SEQUENCE [LARGE SCALE GENOMIC DNA]</scope>
    <source>
        <strain evidence="4">DSM 19858</strain>
    </source>
</reference>
<feature type="domain" description="FecR protein" evidence="1">
    <location>
        <begin position="180"/>
        <end position="277"/>
    </location>
</feature>
<dbReference type="STRING" id="192903.SAMN04488513_102111"/>
<dbReference type="AlphaFoldDB" id="A0A1M6EMR5"/>
<dbReference type="InterPro" id="IPR032508">
    <property type="entry name" value="FecR_C"/>
</dbReference>
<dbReference type="GO" id="GO:0016989">
    <property type="term" value="F:sigma factor antagonist activity"/>
    <property type="evidence" value="ECO:0007669"/>
    <property type="project" value="TreeGrafter"/>
</dbReference>
<gene>
    <name evidence="3" type="ORF">SAMN04488513_102111</name>
</gene>
<feature type="domain" description="Protein FecR C-terminal" evidence="2">
    <location>
        <begin position="320"/>
        <end position="389"/>
    </location>
</feature>
<accession>A0A1M6EMR5</accession>
<evidence type="ECO:0000313" key="3">
    <source>
        <dbReference type="EMBL" id="SHI86669.1"/>
    </source>
</evidence>
<sequence length="390" mass="43869">MLNLTKILSLSKQIAASLLKDEKPEALDSSELFSDDEKEEIINRLTDESEIASRLHLKAQIDRKADWEKIQSNLALPQKTNYWPYAAAAAIVLGICTTIFVSKGGFSATDMADPIIVNNQIVPGDDKAILTLETGEEVNLDKDVPYTAENVQSDGENIVYNEASDPESTVKEIAYNFLTVPRGGQFQLTLSDGTHVWLNSDSKLKYPVRFKVGEPRVVELLYGEAYFDVSPSTMHKGAKFEVINRAQSVEVLGTEFNIKAYKDEVTVYTTLVEGQVKVRTQELVQDLVPNQQSQLNTANRTIDVSQVDVYNEIAWKEGIFSFDDKSLKDIMTVLSRWYDIDVAFEEKNLESERFVGVLKKNYSIETILSIFQKANIINAFEINNKSVIIK</sequence>
<dbReference type="Gene3D" id="3.55.50.30">
    <property type="match status" value="1"/>
</dbReference>
<keyword evidence="4" id="KW-1185">Reference proteome</keyword>
<name>A0A1M6EMR5_9FLAO</name>
<dbReference type="Pfam" id="PF04773">
    <property type="entry name" value="FecR"/>
    <property type="match status" value="1"/>
</dbReference>